<dbReference type="EMBL" id="NDIQ01000001">
    <property type="protein sequence ID" value="PRT53778.1"/>
    <property type="molecule type" value="Genomic_DNA"/>
</dbReference>
<feature type="region of interest" description="Disordered" evidence="4">
    <location>
        <begin position="330"/>
        <end position="393"/>
    </location>
</feature>
<gene>
    <name evidence="5" type="ORF">B9G98_01398</name>
</gene>
<dbReference type="RefSeq" id="XP_024663724.1">
    <property type="nucleotide sequence ID" value="XM_024807956.1"/>
</dbReference>
<dbReference type="Gene3D" id="3.80.10.10">
    <property type="entry name" value="Ribonuclease Inhibitor"/>
    <property type="match status" value="1"/>
</dbReference>
<dbReference type="GO" id="GO:0005634">
    <property type="term" value="C:nucleus"/>
    <property type="evidence" value="ECO:0007669"/>
    <property type="project" value="TreeGrafter"/>
</dbReference>
<evidence type="ECO:0000256" key="3">
    <source>
        <dbReference type="ARBA" id="ARBA00022737"/>
    </source>
</evidence>
<dbReference type="InterPro" id="IPR027038">
    <property type="entry name" value="RanGap"/>
</dbReference>
<accession>A0A2T0FFL2</accession>
<dbReference type="PANTHER" id="PTHR24113:SF12">
    <property type="entry name" value="RAN GTPASE-ACTIVATING PROTEIN 1"/>
    <property type="match status" value="1"/>
</dbReference>
<evidence type="ECO:0000313" key="6">
    <source>
        <dbReference type="Proteomes" id="UP000238350"/>
    </source>
</evidence>
<evidence type="ECO:0000256" key="4">
    <source>
        <dbReference type="SAM" id="MobiDB-lite"/>
    </source>
</evidence>
<protein>
    <submittedName>
        <fullName evidence="5">Ran GTPase-activating protein 1</fullName>
    </submittedName>
</protein>
<dbReference type="GO" id="GO:0005096">
    <property type="term" value="F:GTPase activator activity"/>
    <property type="evidence" value="ECO:0007669"/>
    <property type="project" value="UniProtKB-KW"/>
</dbReference>
<dbReference type="SMART" id="SM00368">
    <property type="entry name" value="LRR_RI"/>
    <property type="match status" value="6"/>
</dbReference>
<proteinExistence type="predicted"/>
<keyword evidence="3" id="KW-0677">Repeat</keyword>
<organism evidence="5 6">
    <name type="scientific">Wickerhamiella sorbophila</name>
    <dbReference type="NCBI Taxonomy" id="45607"/>
    <lineage>
        <taxon>Eukaryota</taxon>
        <taxon>Fungi</taxon>
        <taxon>Dikarya</taxon>
        <taxon>Ascomycota</taxon>
        <taxon>Saccharomycotina</taxon>
        <taxon>Dipodascomycetes</taxon>
        <taxon>Dipodascales</taxon>
        <taxon>Trichomonascaceae</taxon>
        <taxon>Wickerhamiella</taxon>
    </lineage>
</organism>
<dbReference type="Proteomes" id="UP000238350">
    <property type="component" value="Unassembled WGS sequence"/>
</dbReference>
<feature type="compositionally biased region" description="Basic and acidic residues" evidence="4">
    <location>
        <begin position="353"/>
        <end position="362"/>
    </location>
</feature>
<keyword evidence="1" id="KW-0343">GTPase activation</keyword>
<evidence type="ECO:0000256" key="1">
    <source>
        <dbReference type="ARBA" id="ARBA00022468"/>
    </source>
</evidence>
<keyword evidence="2" id="KW-0433">Leucine-rich repeat</keyword>
<dbReference type="OrthoDB" id="184583at2759"/>
<dbReference type="GO" id="GO:0006913">
    <property type="term" value="P:nucleocytoplasmic transport"/>
    <property type="evidence" value="ECO:0007669"/>
    <property type="project" value="TreeGrafter"/>
</dbReference>
<dbReference type="CDD" id="cd00116">
    <property type="entry name" value="LRR_RI"/>
    <property type="match status" value="1"/>
</dbReference>
<dbReference type="Pfam" id="PF13516">
    <property type="entry name" value="LRR_6"/>
    <property type="match status" value="1"/>
</dbReference>
<dbReference type="SUPFAM" id="SSF52047">
    <property type="entry name" value="RNI-like"/>
    <property type="match status" value="1"/>
</dbReference>
<dbReference type="InterPro" id="IPR001611">
    <property type="entry name" value="Leu-rich_rpt"/>
</dbReference>
<keyword evidence="6" id="KW-1185">Reference proteome</keyword>
<evidence type="ECO:0000256" key="2">
    <source>
        <dbReference type="ARBA" id="ARBA00022614"/>
    </source>
</evidence>
<dbReference type="GO" id="GO:0031267">
    <property type="term" value="F:small GTPase binding"/>
    <property type="evidence" value="ECO:0007669"/>
    <property type="project" value="TreeGrafter"/>
</dbReference>
<comment type="caution">
    <text evidence="5">The sequence shown here is derived from an EMBL/GenBank/DDBJ whole genome shotgun (WGS) entry which is preliminary data.</text>
</comment>
<dbReference type="STRING" id="45607.A0A2T0FFL2"/>
<dbReference type="GeneID" id="36515147"/>
<reference evidence="5 6" key="1">
    <citation type="submission" date="2017-04" db="EMBL/GenBank/DDBJ databases">
        <title>Genome sequencing of [Candida] sorbophila.</title>
        <authorList>
            <person name="Ahn J.O."/>
        </authorList>
    </citation>
    <scope>NUCLEOTIDE SEQUENCE [LARGE SCALE GENOMIC DNA]</scope>
    <source>
        <strain evidence="5 6">DS02</strain>
    </source>
</reference>
<evidence type="ECO:0000313" key="5">
    <source>
        <dbReference type="EMBL" id="PRT53778.1"/>
    </source>
</evidence>
<feature type="compositionally biased region" description="Acidic residues" evidence="4">
    <location>
        <begin position="332"/>
        <end position="352"/>
    </location>
</feature>
<name>A0A2T0FFL2_9ASCO</name>
<dbReference type="PANTHER" id="PTHR24113">
    <property type="entry name" value="RAN GTPASE-ACTIVATING PROTEIN 1"/>
    <property type="match status" value="1"/>
</dbReference>
<dbReference type="GO" id="GO:0048471">
    <property type="term" value="C:perinuclear region of cytoplasm"/>
    <property type="evidence" value="ECO:0007669"/>
    <property type="project" value="TreeGrafter"/>
</dbReference>
<dbReference type="AlphaFoldDB" id="A0A2T0FFL2"/>
<dbReference type="InterPro" id="IPR032675">
    <property type="entry name" value="LRR_dom_sf"/>
</dbReference>
<dbReference type="GO" id="GO:0005829">
    <property type="term" value="C:cytosol"/>
    <property type="evidence" value="ECO:0007669"/>
    <property type="project" value="TreeGrafter"/>
</dbReference>
<sequence length="393" mass="42996">MSFTIPTGQKFDSAEDIEPLLADLKDGVKVANFGGSSYGVDACAAVANKLKTVKSLEVANLDDMFTGRLSSEIPQSMDDLLSAIVELPNVHTVNLCDNAFGIATIEPLEKFLAAHVPLEHLHLANNGFGPEAGSRVGKALEHLAEKKKAANHPAKLRTVICGRNRLENGSMAAWAKFIKAHGTIEEIRLYQNGIRQEGIELLMLSGLAHAPELKKLDLQDNTFTKKGSVAMAQVISKWPQIEEITVSDCLLSAKGSAHLAQVMKKSDNLKGLRRLRLQYNEINEKGLEHLVDAIESSMPELELLELNGNCFSEDHDLVDKLQTLFEERGTGELDELDDMEEEDSDAEEESDIELNHELEAGSRDAAYAEDEPVAAEKSAEVDQLADELAKSTI</sequence>